<evidence type="ECO:0000256" key="3">
    <source>
        <dbReference type="ARBA" id="ARBA00022676"/>
    </source>
</evidence>
<feature type="transmembrane region" description="Helical" evidence="9">
    <location>
        <begin position="767"/>
        <end position="788"/>
    </location>
</feature>
<dbReference type="Pfam" id="PF03142">
    <property type="entry name" value="Chitin_synth_2"/>
    <property type="match status" value="1"/>
</dbReference>
<name>A0A9N8KME0_9PEZI</name>
<evidence type="ECO:0000256" key="1">
    <source>
        <dbReference type="ARBA" id="ARBA00004141"/>
    </source>
</evidence>
<evidence type="ECO:0000256" key="9">
    <source>
        <dbReference type="SAM" id="Phobius"/>
    </source>
</evidence>
<dbReference type="EC" id="2.4.1.16" evidence="2"/>
<feature type="region of interest" description="Disordered" evidence="8">
    <location>
        <begin position="111"/>
        <end position="174"/>
    </location>
</feature>
<dbReference type="InterPro" id="IPR029044">
    <property type="entry name" value="Nucleotide-diphossugar_trans"/>
</dbReference>
<dbReference type="PANTHER" id="PTHR22914:SF41">
    <property type="entry name" value="CHITIN SYNTHASE 7"/>
    <property type="match status" value="1"/>
</dbReference>
<keyword evidence="3" id="KW-0328">Glycosyltransferase</keyword>
<reference evidence="10" key="1">
    <citation type="submission" date="2020-06" db="EMBL/GenBank/DDBJ databases">
        <authorList>
            <person name="Onetto C."/>
        </authorList>
    </citation>
    <scope>NUCLEOTIDE SEQUENCE</scope>
</reference>
<keyword evidence="4" id="KW-0808">Transferase</keyword>
<accession>A0A9N8KME0</accession>
<dbReference type="OrthoDB" id="370884at2759"/>
<feature type="compositionally biased region" description="Low complexity" evidence="8">
    <location>
        <begin position="116"/>
        <end position="131"/>
    </location>
</feature>
<evidence type="ECO:0000256" key="8">
    <source>
        <dbReference type="SAM" id="MobiDB-lite"/>
    </source>
</evidence>
<dbReference type="GO" id="GO:0016020">
    <property type="term" value="C:membrane"/>
    <property type="evidence" value="ECO:0007669"/>
    <property type="project" value="UniProtKB-SubCell"/>
</dbReference>
<feature type="region of interest" description="Disordered" evidence="8">
    <location>
        <begin position="202"/>
        <end position="226"/>
    </location>
</feature>
<gene>
    <name evidence="10" type="ORF">AWRI4620_LOCUS4823</name>
</gene>
<feature type="transmembrane region" description="Helical" evidence="9">
    <location>
        <begin position="800"/>
        <end position="823"/>
    </location>
</feature>
<sequence length="922" mass="102927">MTDQIDTNHNYPLYSEDHPKYGSTKNAIPTIQVPAEAHTKDVPQGLGLDNFATDIAAKYNAQRNVRKTSRAGPDFREFLSRRNLRQDSQSTLVDFARRPSRTNEGKFRLQVVPDDSFPSSPLRPGSSRRGSANSRPGSSNGPVSPPTSRPTTPLKASPGLGSSSPQLGGGSWGAFNWRPDINPIQPAHAKLQRLDSDATLVDTGSWRRGSRQGSRSGSLTEDPFRRKSDLSTLDALPTTRLRQPSLFQPIIEIDPLVEHDRGLLIGGVKPLDPDLDQEKDNKTTEPELAVVEPQTITEELKSTHQEHVVPTTQETYITTTYPEIADPVDPCRNLTRNDLIKQRVVFSSNIFAINVAMLVFALWAPKAISGRWVLSFIVFIKSKDCISSLVSCAYLIYKAIKEYFKPPPPVESKWILSLIPAYSESEEMIKNCVFSLRDNDAQPHKQVMCIVLDGKPRDVKQYMRITTTFKRQYVTSRFKRNHLVITAGFMEDVPVIVFEKVKNAGKKDSLILCHDLFNVMREDAPLYTRLLRKEIERNVLPTLVGEDFPGFDMVFCTDADSVIHKGAVAGLANALVRDPKAIASCGLVLVELEAGAEWSYWNLYQQFQYNFGQFVRRQAESVWGKVTCLPGCITMVAVRPEMAGAMTRYAAPITTYPVLLHQVQYLGTDRRLTYSMLSQSKDLHTVFVPDAVSETVAPQSLKHYLSQRRRWGSNAYFNNYFYFAGENMIWITRLWACIEVTRLSLVYYRVANTALFIYGLVNSFNLMSIIPLLVVSQLPTIWFLINTATNKQLRQRAHKILLGLCINKVMAPIMSLAVFTIVVKNLGSQAWGLTHGATSAAPAAVAEAAETEKARTEEGLLDQFKPRNGSIMSIIAEESTIGTVTPKANSIASQDREGESEVNEIDEVDPREKIVGHLAAGL</sequence>
<comment type="caution">
    <text evidence="10">The sequence shown here is derived from an EMBL/GenBank/DDBJ whole genome shotgun (WGS) entry which is preliminary data.</text>
</comment>
<evidence type="ECO:0000256" key="2">
    <source>
        <dbReference type="ARBA" id="ARBA00012543"/>
    </source>
</evidence>
<organism evidence="10 11">
    <name type="scientific">Aureobasidium uvarum</name>
    <dbReference type="NCBI Taxonomy" id="2773716"/>
    <lineage>
        <taxon>Eukaryota</taxon>
        <taxon>Fungi</taxon>
        <taxon>Dikarya</taxon>
        <taxon>Ascomycota</taxon>
        <taxon>Pezizomycotina</taxon>
        <taxon>Dothideomycetes</taxon>
        <taxon>Dothideomycetidae</taxon>
        <taxon>Dothideales</taxon>
        <taxon>Saccotheciaceae</taxon>
        <taxon>Aureobasidium</taxon>
    </lineage>
</organism>
<evidence type="ECO:0000313" key="11">
    <source>
        <dbReference type="Proteomes" id="UP000745764"/>
    </source>
</evidence>
<dbReference type="InterPro" id="IPR004835">
    <property type="entry name" value="Chitin_synth"/>
</dbReference>
<proteinExistence type="predicted"/>
<dbReference type="GO" id="GO:0030428">
    <property type="term" value="C:cell septum"/>
    <property type="evidence" value="ECO:0007669"/>
    <property type="project" value="TreeGrafter"/>
</dbReference>
<feature type="transmembrane region" description="Helical" evidence="9">
    <location>
        <begin position="344"/>
        <end position="364"/>
    </location>
</feature>
<comment type="subcellular location">
    <subcellularLocation>
        <location evidence="1">Membrane</location>
        <topology evidence="1">Multi-pass membrane protein</topology>
    </subcellularLocation>
</comment>
<dbReference type="Proteomes" id="UP000745764">
    <property type="component" value="Unassembled WGS sequence"/>
</dbReference>
<dbReference type="PANTHER" id="PTHR22914">
    <property type="entry name" value="CHITIN SYNTHASE"/>
    <property type="match status" value="1"/>
</dbReference>
<dbReference type="AlphaFoldDB" id="A0A9N8KME0"/>
<dbReference type="SUPFAM" id="SSF53448">
    <property type="entry name" value="Nucleotide-diphospho-sugar transferases"/>
    <property type="match status" value="1"/>
</dbReference>
<evidence type="ECO:0000313" key="10">
    <source>
        <dbReference type="EMBL" id="CAD0110568.1"/>
    </source>
</evidence>
<keyword evidence="5 9" id="KW-0812">Transmembrane</keyword>
<feature type="compositionally biased region" description="Low complexity" evidence="8">
    <location>
        <begin position="204"/>
        <end position="218"/>
    </location>
</feature>
<dbReference type="EMBL" id="CAINUL010000006">
    <property type="protein sequence ID" value="CAD0110568.1"/>
    <property type="molecule type" value="Genomic_DNA"/>
</dbReference>
<evidence type="ECO:0000256" key="7">
    <source>
        <dbReference type="ARBA" id="ARBA00023136"/>
    </source>
</evidence>
<dbReference type="GO" id="GO:0071944">
    <property type="term" value="C:cell periphery"/>
    <property type="evidence" value="ECO:0007669"/>
    <property type="project" value="TreeGrafter"/>
</dbReference>
<feature type="compositionally biased region" description="Polar residues" evidence="8">
    <location>
        <begin position="132"/>
        <end position="141"/>
    </location>
</feature>
<evidence type="ECO:0000256" key="6">
    <source>
        <dbReference type="ARBA" id="ARBA00022989"/>
    </source>
</evidence>
<evidence type="ECO:0000256" key="5">
    <source>
        <dbReference type="ARBA" id="ARBA00022692"/>
    </source>
</evidence>
<evidence type="ECO:0000256" key="4">
    <source>
        <dbReference type="ARBA" id="ARBA00022679"/>
    </source>
</evidence>
<feature type="compositionally biased region" description="Polar residues" evidence="8">
    <location>
        <begin position="1"/>
        <end position="10"/>
    </location>
</feature>
<keyword evidence="11" id="KW-1185">Reference proteome</keyword>
<feature type="compositionally biased region" description="Low complexity" evidence="8">
    <location>
        <begin position="149"/>
        <end position="166"/>
    </location>
</feature>
<feature type="region of interest" description="Disordered" evidence="8">
    <location>
        <begin position="1"/>
        <end position="20"/>
    </location>
</feature>
<dbReference type="GO" id="GO:0006031">
    <property type="term" value="P:chitin biosynthetic process"/>
    <property type="evidence" value="ECO:0007669"/>
    <property type="project" value="TreeGrafter"/>
</dbReference>
<keyword evidence="7 9" id="KW-0472">Membrane</keyword>
<keyword evidence="6 9" id="KW-1133">Transmembrane helix</keyword>
<dbReference type="GO" id="GO:0004100">
    <property type="term" value="F:chitin synthase activity"/>
    <property type="evidence" value="ECO:0007669"/>
    <property type="project" value="UniProtKB-EC"/>
</dbReference>
<protein>
    <recommendedName>
        <fullName evidence="2">chitin synthase</fullName>
        <ecNumber evidence="2">2.4.1.16</ecNumber>
    </recommendedName>
</protein>